<dbReference type="InterPro" id="IPR035983">
    <property type="entry name" value="Hect_E3_ubiquitin_ligase"/>
</dbReference>
<reference key="1">
    <citation type="journal article" date="2007" name="Nature">
        <title>The medaka draft genome and insights into vertebrate genome evolution.</title>
        <authorList>
            <person name="Kasahara M."/>
            <person name="Naruse K."/>
            <person name="Sasaki S."/>
            <person name="Nakatani Y."/>
            <person name="Qu W."/>
            <person name="Ahsan B."/>
            <person name="Yamada T."/>
            <person name="Nagayasu Y."/>
            <person name="Doi K."/>
            <person name="Kasai Y."/>
            <person name="Jindo T."/>
            <person name="Kobayashi D."/>
            <person name="Shimada A."/>
            <person name="Toyoda A."/>
            <person name="Kuroki Y."/>
            <person name="Fujiyama A."/>
            <person name="Sasaki T."/>
            <person name="Shimizu A."/>
            <person name="Asakawa S."/>
            <person name="Shimizu N."/>
            <person name="Hashimoto S."/>
            <person name="Yang J."/>
            <person name="Lee Y."/>
            <person name="Matsushima K."/>
            <person name="Sugano S."/>
            <person name="Sakaizumi M."/>
            <person name="Narita T."/>
            <person name="Ohishi K."/>
            <person name="Haga S."/>
            <person name="Ohta F."/>
            <person name="Nomoto H."/>
            <person name="Nogata K."/>
            <person name="Morishita T."/>
            <person name="Endo T."/>
            <person name="Shin-I T."/>
            <person name="Takeda H."/>
            <person name="Morishita S."/>
            <person name="Kohara Y."/>
        </authorList>
    </citation>
    <scope>NUCLEOTIDE SEQUENCE [LARGE SCALE GENOMIC DNA]</scope>
    <source>
        <strain>Hd-rR</strain>
    </source>
</reference>
<protein>
    <recommendedName>
        <fullName evidence="4">HECT domain-containing protein</fullName>
    </recommendedName>
</protein>
<evidence type="ECO:0000256" key="1">
    <source>
        <dbReference type="SAM" id="MobiDB-lite"/>
    </source>
</evidence>
<reference evidence="2 3" key="2">
    <citation type="submission" date="2017-04" db="EMBL/GenBank/DDBJ databases">
        <title>CpG methylation of centromeres and impact of large insertions on vertebrate speciation.</title>
        <authorList>
            <person name="Ichikawa K."/>
            <person name="Yoshimura J."/>
            <person name="Morishita S."/>
        </authorList>
    </citation>
    <scope>NUCLEOTIDE SEQUENCE</scope>
    <source>
        <strain evidence="2 3">HSOK</strain>
    </source>
</reference>
<dbReference type="Proteomes" id="UP000265200">
    <property type="component" value="Chromosome 20"/>
</dbReference>
<name>A0A3P9HTJ3_ORYLA</name>
<reference evidence="2" key="3">
    <citation type="submission" date="2025-08" db="UniProtKB">
        <authorList>
            <consortium name="Ensembl"/>
        </authorList>
    </citation>
    <scope>IDENTIFICATION</scope>
    <source>
        <strain evidence="2">HSOK</strain>
    </source>
</reference>
<feature type="compositionally biased region" description="Low complexity" evidence="1">
    <location>
        <begin position="248"/>
        <end position="279"/>
    </location>
</feature>
<organism evidence="2 3">
    <name type="scientific">Oryzias latipes</name>
    <name type="common">Japanese rice fish</name>
    <name type="synonym">Japanese killifish</name>
    <dbReference type="NCBI Taxonomy" id="8090"/>
    <lineage>
        <taxon>Eukaryota</taxon>
        <taxon>Metazoa</taxon>
        <taxon>Chordata</taxon>
        <taxon>Craniata</taxon>
        <taxon>Vertebrata</taxon>
        <taxon>Euteleostomi</taxon>
        <taxon>Actinopterygii</taxon>
        <taxon>Neopterygii</taxon>
        <taxon>Teleostei</taxon>
        <taxon>Neoteleostei</taxon>
        <taxon>Acanthomorphata</taxon>
        <taxon>Ovalentaria</taxon>
        <taxon>Atherinomorphae</taxon>
        <taxon>Beloniformes</taxon>
        <taxon>Adrianichthyidae</taxon>
        <taxon>Oryziinae</taxon>
        <taxon>Oryzias</taxon>
    </lineage>
</organism>
<evidence type="ECO:0000313" key="2">
    <source>
        <dbReference type="Ensembl" id="ENSORLP00015011086.1"/>
    </source>
</evidence>
<proteinExistence type="predicted"/>
<dbReference type="Ensembl" id="ENSORLT00015017841.1">
    <property type="protein sequence ID" value="ENSORLP00015011086.1"/>
    <property type="gene ID" value="ENSORLG00015011883.1"/>
</dbReference>
<dbReference type="SUPFAM" id="SSF56204">
    <property type="entry name" value="Hect, E3 ligase catalytic domain"/>
    <property type="match status" value="1"/>
</dbReference>
<evidence type="ECO:0008006" key="4">
    <source>
        <dbReference type="Google" id="ProtNLM"/>
    </source>
</evidence>
<dbReference type="GO" id="GO:0004842">
    <property type="term" value="F:ubiquitin-protein transferase activity"/>
    <property type="evidence" value="ECO:0007669"/>
    <property type="project" value="InterPro"/>
</dbReference>
<evidence type="ECO:0000313" key="3">
    <source>
        <dbReference type="Proteomes" id="UP000265200"/>
    </source>
</evidence>
<feature type="region of interest" description="Disordered" evidence="1">
    <location>
        <begin position="244"/>
        <end position="288"/>
    </location>
</feature>
<reference evidence="2" key="4">
    <citation type="submission" date="2025-09" db="UniProtKB">
        <authorList>
            <consortium name="Ensembl"/>
        </authorList>
    </citation>
    <scope>IDENTIFICATION</scope>
    <source>
        <strain evidence="2">HSOK</strain>
    </source>
</reference>
<dbReference type="AlphaFoldDB" id="A0A3P9HTJ3"/>
<sequence>MQRSFPAIFSGNRARFKRKAPDAPRPTCARLLELQFCLLPNNSSRTPRDETVLLQAGLGRRTVTIADDADHAEINRVLLEEFSKLQSLRGGWLLQKATGGSGQRKMAPLPQSSNGYSSKILKSSSNNGKNTIYIVPLQETIDTAPLPYNAPEFDKMPKNDCMTCGTSIPLELLSLHIESCQCVDLEPGAGEESDGEPVTGGMDSCPICGETFPTDLMPLHASSCGESFPQMDYVTQIPVEPSTSRGVPISSSIPESSSSSNFSLLTFSSPQSRSSQPSPAGNDAWKRAEDPERASVLYRRFLLEQKEDEPTLKVTLDLRESVEEQEERLISFYKVHKVDWARPLHCRLEGDVATGEGVKRHFFSLVIQKLQTGFSLDFGNRTGTLLFEGQADHLTPSTSKVLLQSDLFKMAGRMIGHSFLHGGPPLTGISPAILHVLLGSPKKQHPLCLKMWQTLTSERQ</sequence>
<dbReference type="Gene3D" id="3.90.1750.10">
    <property type="entry name" value="Hect, E3 ligase catalytic domains"/>
    <property type="match status" value="1"/>
</dbReference>
<accession>A0A3P9HTJ3</accession>